<dbReference type="Gene3D" id="3.30.1050.10">
    <property type="entry name" value="SCP2 sterol-binding domain"/>
    <property type="match status" value="1"/>
</dbReference>
<sequence length="231" mass="24347">MTNQHYGQFCGLARAAEIVGQRWTLLILRDLSVGPRRYSDLVAGLPGIPTNTLSSRLKELEDEGIVERAAPAGAERSVVYALTPRGQELGPALDALSRWGAGGMHVPREGEIVTTSSITAALRVAAGDGVVPSDWDTTYNVRVGDIETHVVMRDGRVAADPGLLEDPDLEIVAGPGIRDLLAGTLSPQDALATGVVQIQGDPGLFERFAQALHVPYSANAPEPQPAASARG</sequence>
<dbReference type="EMBL" id="FOYR01000003">
    <property type="protein sequence ID" value="SFR68708.1"/>
    <property type="molecule type" value="Genomic_DNA"/>
</dbReference>
<dbReference type="SUPFAM" id="SSF46785">
    <property type="entry name" value="Winged helix' DNA-binding domain"/>
    <property type="match status" value="1"/>
</dbReference>
<dbReference type="PANTHER" id="PTHR33204">
    <property type="entry name" value="TRANSCRIPTIONAL REGULATOR, MARR FAMILY"/>
    <property type="match status" value="1"/>
</dbReference>
<dbReference type="InterPro" id="IPR002577">
    <property type="entry name" value="HTH_HxlR"/>
</dbReference>
<organism evidence="5 6">
    <name type="scientific">Microbacterium azadirachtae</name>
    <dbReference type="NCBI Taxonomy" id="582680"/>
    <lineage>
        <taxon>Bacteria</taxon>
        <taxon>Bacillati</taxon>
        <taxon>Actinomycetota</taxon>
        <taxon>Actinomycetes</taxon>
        <taxon>Micrococcales</taxon>
        <taxon>Microbacteriaceae</taxon>
        <taxon>Microbacterium</taxon>
    </lineage>
</organism>
<dbReference type="CDD" id="cd00090">
    <property type="entry name" value="HTH_ARSR"/>
    <property type="match status" value="1"/>
</dbReference>
<keyword evidence="3" id="KW-0804">Transcription</keyword>
<feature type="domain" description="HTH hxlR-type" evidence="4">
    <location>
        <begin position="10"/>
        <end position="108"/>
    </location>
</feature>
<evidence type="ECO:0000259" key="4">
    <source>
        <dbReference type="PROSITE" id="PS51118"/>
    </source>
</evidence>
<dbReference type="SUPFAM" id="SSF55718">
    <property type="entry name" value="SCP-like"/>
    <property type="match status" value="1"/>
</dbReference>
<dbReference type="InterPro" id="IPR011991">
    <property type="entry name" value="ArsR-like_HTH"/>
</dbReference>
<gene>
    <name evidence="5" type="ORF">SAMN04488591_2922</name>
</gene>
<dbReference type="InterPro" id="IPR036527">
    <property type="entry name" value="SCP2_sterol-bd_dom_sf"/>
</dbReference>
<keyword evidence="1" id="KW-0805">Transcription regulation</keyword>
<dbReference type="Proteomes" id="UP000198877">
    <property type="component" value="Unassembled WGS sequence"/>
</dbReference>
<evidence type="ECO:0000313" key="5">
    <source>
        <dbReference type="EMBL" id="SFR68708.1"/>
    </source>
</evidence>
<proteinExistence type="predicted"/>
<evidence type="ECO:0000256" key="3">
    <source>
        <dbReference type="ARBA" id="ARBA00023163"/>
    </source>
</evidence>
<dbReference type="InterPro" id="IPR036388">
    <property type="entry name" value="WH-like_DNA-bd_sf"/>
</dbReference>
<dbReference type="PROSITE" id="PS51118">
    <property type="entry name" value="HTH_HXLR"/>
    <property type="match status" value="1"/>
</dbReference>
<reference evidence="6" key="1">
    <citation type="submission" date="2016-10" db="EMBL/GenBank/DDBJ databases">
        <authorList>
            <person name="Varghese N."/>
            <person name="Submissions S."/>
        </authorList>
    </citation>
    <scope>NUCLEOTIDE SEQUENCE [LARGE SCALE GENOMIC DNA]</scope>
    <source>
        <strain evidence="6">CL127</strain>
    </source>
</reference>
<evidence type="ECO:0000256" key="1">
    <source>
        <dbReference type="ARBA" id="ARBA00023015"/>
    </source>
</evidence>
<dbReference type="GO" id="GO:0003677">
    <property type="term" value="F:DNA binding"/>
    <property type="evidence" value="ECO:0007669"/>
    <property type="project" value="UniProtKB-KW"/>
</dbReference>
<protein>
    <submittedName>
        <fullName evidence="5">DNA-binding transcriptional regulator, HxlR family</fullName>
    </submittedName>
</protein>
<keyword evidence="2 5" id="KW-0238">DNA-binding</keyword>
<dbReference type="Pfam" id="PF01638">
    <property type="entry name" value="HxlR"/>
    <property type="match status" value="1"/>
</dbReference>
<dbReference type="InterPro" id="IPR036390">
    <property type="entry name" value="WH_DNA-bd_sf"/>
</dbReference>
<dbReference type="AlphaFoldDB" id="A0A1I6IPQ5"/>
<dbReference type="PANTHER" id="PTHR33204:SF18">
    <property type="entry name" value="TRANSCRIPTIONAL REGULATORY PROTEIN"/>
    <property type="match status" value="1"/>
</dbReference>
<evidence type="ECO:0000313" key="6">
    <source>
        <dbReference type="Proteomes" id="UP000198877"/>
    </source>
</evidence>
<accession>A0A1I6IPQ5</accession>
<dbReference type="Gene3D" id="1.10.10.10">
    <property type="entry name" value="Winged helix-like DNA-binding domain superfamily/Winged helix DNA-binding domain"/>
    <property type="match status" value="1"/>
</dbReference>
<name>A0A1I6IPQ5_9MICO</name>
<evidence type="ECO:0000256" key="2">
    <source>
        <dbReference type="ARBA" id="ARBA00023125"/>
    </source>
</evidence>
<dbReference type="RefSeq" id="WP_091740762.1">
    <property type="nucleotide sequence ID" value="NZ_FOYR01000003.1"/>
</dbReference>